<dbReference type="GO" id="GO:0007165">
    <property type="term" value="P:signal transduction"/>
    <property type="evidence" value="ECO:0007669"/>
    <property type="project" value="UniProtKB-KW"/>
</dbReference>
<reference evidence="12 13" key="1">
    <citation type="journal article" date="2021" name="Cell">
        <title>Tracing the genetic footprints of vertebrate landing in non-teleost ray-finned fishes.</title>
        <authorList>
            <person name="Bi X."/>
            <person name="Wang K."/>
            <person name="Yang L."/>
            <person name="Pan H."/>
            <person name="Jiang H."/>
            <person name="Wei Q."/>
            <person name="Fang M."/>
            <person name="Yu H."/>
            <person name="Zhu C."/>
            <person name="Cai Y."/>
            <person name="He Y."/>
            <person name="Gan X."/>
            <person name="Zeng H."/>
            <person name="Yu D."/>
            <person name="Zhu Y."/>
            <person name="Jiang H."/>
            <person name="Qiu Q."/>
            <person name="Yang H."/>
            <person name="Zhang Y.E."/>
            <person name="Wang W."/>
            <person name="Zhu M."/>
            <person name="He S."/>
            <person name="Zhang G."/>
        </authorList>
    </citation>
    <scope>NUCLEOTIDE SEQUENCE [LARGE SCALE GENOMIC DNA]</scope>
    <source>
        <strain evidence="12">Bchr_013</strain>
    </source>
</reference>
<feature type="transmembrane region" description="Helical" evidence="10">
    <location>
        <begin position="535"/>
        <end position="553"/>
    </location>
</feature>
<dbReference type="PROSITE" id="PS00678">
    <property type="entry name" value="WD_REPEATS_1"/>
    <property type="match status" value="1"/>
</dbReference>
<feature type="repeat" description="WD" evidence="8">
    <location>
        <begin position="316"/>
        <end position="348"/>
    </location>
</feature>
<feature type="repeat" description="WD" evidence="8">
    <location>
        <begin position="349"/>
        <end position="378"/>
    </location>
</feature>
<evidence type="ECO:0000313" key="13">
    <source>
        <dbReference type="Proteomes" id="UP000886611"/>
    </source>
</evidence>
<evidence type="ECO:0000256" key="6">
    <source>
        <dbReference type="ARBA" id="ARBA00023224"/>
    </source>
</evidence>
<feature type="non-terminal residue" evidence="12">
    <location>
        <position position="554"/>
    </location>
</feature>
<dbReference type="AlphaFoldDB" id="A0A8X8BX68"/>
<evidence type="ECO:0000259" key="11">
    <source>
        <dbReference type="SMART" id="SM00337"/>
    </source>
</evidence>
<evidence type="ECO:0000256" key="9">
    <source>
        <dbReference type="SAM" id="MobiDB-lite"/>
    </source>
</evidence>
<dbReference type="PRINTS" id="PR00320">
    <property type="entry name" value="GPROTEINBRPT"/>
</dbReference>
<evidence type="ECO:0000256" key="10">
    <source>
        <dbReference type="SAM" id="Phobius"/>
    </source>
</evidence>
<keyword evidence="3 8" id="KW-0853">WD repeat</keyword>
<feature type="repeat" description="WD" evidence="8">
    <location>
        <begin position="219"/>
        <end position="262"/>
    </location>
</feature>
<dbReference type="InterPro" id="IPR016346">
    <property type="entry name" value="G-protein_beta_1-5"/>
</dbReference>
<feature type="region of interest" description="Disordered" evidence="9">
    <location>
        <begin position="1"/>
        <end position="21"/>
    </location>
</feature>
<keyword evidence="4" id="KW-0053">Apoptosis</keyword>
<comment type="similarity">
    <text evidence="2">Belongs to the WD repeat G protein beta family.</text>
</comment>
<keyword evidence="5" id="KW-0677">Repeat</keyword>
<keyword evidence="10" id="KW-0812">Transmembrane</keyword>
<keyword evidence="13" id="KW-1185">Reference proteome</keyword>
<dbReference type="SUPFAM" id="SSF50978">
    <property type="entry name" value="WD40 repeat-like"/>
    <property type="match status" value="1"/>
</dbReference>
<dbReference type="InterPro" id="IPR002475">
    <property type="entry name" value="Bcl2-like"/>
</dbReference>
<protein>
    <submittedName>
        <fullName evidence="12">GNB5 protein</fullName>
    </submittedName>
</protein>
<dbReference type="EMBL" id="JAATIS010000094">
    <property type="protein sequence ID" value="KAG2470831.1"/>
    <property type="molecule type" value="Genomic_DNA"/>
</dbReference>
<dbReference type="Pfam" id="PF00452">
    <property type="entry name" value="Bcl-2"/>
    <property type="match status" value="1"/>
</dbReference>
<keyword evidence="10" id="KW-1133">Transmembrane helix</keyword>
<dbReference type="PROSITE" id="PS50294">
    <property type="entry name" value="WD_REPEATS_REGION"/>
    <property type="match status" value="4"/>
</dbReference>
<feature type="domain" description="Bcl-2 Bcl-2 homology region 1-3" evidence="11">
    <location>
        <begin position="413"/>
        <end position="514"/>
    </location>
</feature>
<comment type="similarity">
    <text evidence="1">Belongs to the Bcl-2 family.</text>
</comment>
<keyword evidence="6" id="KW-0807">Transducer</keyword>
<dbReference type="SUPFAM" id="SSF56854">
    <property type="entry name" value="Bcl-2 inhibitors of programmed cell death"/>
    <property type="match status" value="1"/>
</dbReference>
<dbReference type="PROSITE" id="PS50082">
    <property type="entry name" value="WD_REPEATS_2"/>
    <property type="match status" value="6"/>
</dbReference>
<keyword evidence="10" id="KW-0472">Membrane</keyword>
<feature type="repeat" description="WD" evidence="8">
    <location>
        <begin position="87"/>
        <end position="128"/>
    </location>
</feature>
<dbReference type="CDD" id="cd00200">
    <property type="entry name" value="WD40"/>
    <property type="match status" value="1"/>
</dbReference>
<dbReference type="InterPro" id="IPR019775">
    <property type="entry name" value="WD40_repeat_CS"/>
</dbReference>
<evidence type="ECO:0000256" key="2">
    <source>
        <dbReference type="ARBA" id="ARBA00009768"/>
    </source>
</evidence>
<evidence type="ECO:0000256" key="3">
    <source>
        <dbReference type="ARBA" id="ARBA00022574"/>
    </source>
</evidence>
<comment type="subunit">
    <text evidence="7">May interact with RGS9; this interaction stabilizes both proteins and increases RGS9 GTPase-activating protein (GAP) activity, hence accelerating the deactivation of D(2) dopamine receptor-mediated signaling.</text>
</comment>
<sequence length="554" mass="61125">MATEGLQENETLASLKNESESLKNKLEEERAKLHDVERECWGCEGPRKSVQPVLLRTLGRERPEQLHQVADRVEALGQFVMKTRRTLKGHGNKVLCMDWCKDKRRIVSSSQDGKVIVWDAFTTNKEHAVTMPCTWVMACAYAPSGCAVACGGLDNKCSVYPLTFDKNENMAAKKKSVAMHTNYLSACSFTNSDMQILTASGDGTCALWDVESGQLLQSFHGHAADVLCLDLAPSETGNTFVSGGCDKKAMVWDMRSGQCIQSFETHESDINSVRYYPSGDAFASGSDDASCRLYDLRADREVAIYSKESIIFGASSVDFSLSGRLLFAGYNDYTINVWDVLKGTRVSILFGHENRVSTLRVSPDGTAFCSGSWDHTLRNMPCYRKETYEVAKGYIDHCIGVQRAPPSKTVQIMCSLAKEMEKTYQHKLNSLLQNFISCCAPDYGVKLKRVMEEMVGDGILNWGRIVSLFTFTGLLAQELHSKGAGTDCSNKLADTIADYLGVEKAEWLAQNGGWDGFSKYFQNSKDSHSDSSMKTALFAAAGFGIAGLAILLVR</sequence>
<dbReference type="Gene3D" id="1.10.437.10">
    <property type="entry name" value="Blc2-like"/>
    <property type="match status" value="1"/>
</dbReference>
<dbReference type="GO" id="GO:0042981">
    <property type="term" value="P:regulation of apoptotic process"/>
    <property type="evidence" value="ECO:0007669"/>
    <property type="project" value="InterPro"/>
</dbReference>
<name>A0A8X8BX68_POLSE</name>
<accession>A0A8X8BX68</accession>
<evidence type="ECO:0000256" key="5">
    <source>
        <dbReference type="ARBA" id="ARBA00022737"/>
    </source>
</evidence>
<dbReference type="InterPro" id="IPR015943">
    <property type="entry name" value="WD40/YVTN_repeat-like_dom_sf"/>
</dbReference>
<gene>
    <name evidence="12" type="primary">Gnb5</name>
    <name evidence="12" type="ORF">GTO96_0006430</name>
</gene>
<dbReference type="Proteomes" id="UP000886611">
    <property type="component" value="Unassembled WGS sequence"/>
</dbReference>
<evidence type="ECO:0000256" key="4">
    <source>
        <dbReference type="ARBA" id="ARBA00022703"/>
    </source>
</evidence>
<dbReference type="Gene3D" id="2.130.10.10">
    <property type="entry name" value="YVTN repeat-like/Quinoprotein amine dehydrogenase"/>
    <property type="match status" value="1"/>
</dbReference>
<dbReference type="PANTHER" id="PTHR19850">
    <property type="entry name" value="GUANINE NUCLEOTIDE-BINDING PROTEIN BETA G PROTEIN BETA"/>
    <property type="match status" value="1"/>
</dbReference>
<dbReference type="InterPro" id="IPR001680">
    <property type="entry name" value="WD40_rpt"/>
</dbReference>
<dbReference type="InterPro" id="IPR026298">
    <property type="entry name" value="Bcl-2_fam"/>
</dbReference>
<dbReference type="InterPro" id="IPR020472">
    <property type="entry name" value="WD40_PAC1"/>
</dbReference>
<dbReference type="InterPro" id="IPR036322">
    <property type="entry name" value="WD40_repeat_dom_sf"/>
</dbReference>
<proteinExistence type="inferred from homology"/>
<dbReference type="InterPro" id="IPR046371">
    <property type="entry name" value="Bcl-2_BH1-3"/>
</dbReference>
<dbReference type="SMART" id="SM00320">
    <property type="entry name" value="WD40"/>
    <property type="match status" value="7"/>
</dbReference>
<evidence type="ECO:0000256" key="8">
    <source>
        <dbReference type="PROSITE-ProRule" id="PRU00221"/>
    </source>
</evidence>
<dbReference type="CDD" id="cd06845">
    <property type="entry name" value="Bcl-2_like"/>
    <property type="match status" value="1"/>
</dbReference>
<evidence type="ECO:0000256" key="7">
    <source>
        <dbReference type="ARBA" id="ARBA00062807"/>
    </source>
</evidence>
<dbReference type="InterPro" id="IPR036834">
    <property type="entry name" value="Bcl-2-like_sf"/>
</dbReference>
<dbReference type="InterPro" id="IPR001632">
    <property type="entry name" value="WD40_G-protein_beta-like"/>
</dbReference>
<dbReference type="GO" id="GO:0006915">
    <property type="term" value="P:apoptotic process"/>
    <property type="evidence" value="ECO:0007669"/>
    <property type="project" value="UniProtKB-KW"/>
</dbReference>
<dbReference type="FunFam" id="2.130.10.10:FF:000020">
    <property type="entry name" value="Guanine nucleotide-binding protein beta subunit"/>
    <property type="match status" value="1"/>
</dbReference>
<dbReference type="PROSITE" id="PS50062">
    <property type="entry name" value="BCL2_FAMILY"/>
    <property type="match status" value="1"/>
</dbReference>
<feature type="repeat" description="WD" evidence="8">
    <location>
        <begin position="263"/>
        <end position="304"/>
    </location>
</feature>
<evidence type="ECO:0000256" key="1">
    <source>
        <dbReference type="ARBA" id="ARBA00009458"/>
    </source>
</evidence>
<feature type="non-terminal residue" evidence="12">
    <location>
        <position position="1"/>
    </location>
</feature>
<feature type="compositionally biased region" description="Polar residues" evidence="9">
    <location>
        <begin position="1"/>
        <end position="12"/>
    </location>
</feature>
<dbReference type="PRINTS" id="PR00319">
    <property type="entry name" value="GPROTEINB"/>
</dbReference>
<organism evidence="12 13">
    <name type="scientific">Polypterus senegalus</name>
    <name type="common">Senegal bichir</name>
    <dbReference type="NCBI Taxonomy" id="55291"/>
    <lineage>
        <taxon>Eukaryota</taxon>
        <taxon>Metazoa</taxon>
        <taxon>Chordata</taxon>
        <taxon>Craniata</taxon>
        <taxon>Vertebrata</taxon>
        <taxon>Euteleostomi</taxon>
        <taxon>Actinopterygii</taxon>
        <taxon>Polypteriformes</taxon>
        <taxon>Polypteridae</taxon>
        <taxon>Polypterus</taxon>
    </lineage>
</organism>
<evidence type="ECO:0000313" key="12">
    <source>
        <dbReference type="EMBL" id="KAG2470831.1"/>
    </source>
</evidence>
<feature type="repeat" description="WD" evidence="8">
    <location>
        <begin position="177"/>
        <end position="218"/>
    </location>
</feature>
<dbReference type="SMART" id="SM00337">
    <property type="entry name" value="BCL"/>
    <property type="match status" value="1"/>
</dbReference>
<comment type="caution">
    <text evidence="12">The sequence shown here is derived from an EMBL/GenBank/DDBJ whole genome shotgun (WGS) entry which is preliminary data.</text>
</comment>
<dbReference type="Pfam" id="PF25391">
    <property type="entry name" value="WD40_Gbeta"/>
    <property type="match status" value="1"/>
</dbReference>